<sequence length="108" mass="11875">MRKVFLHLEMIRLANAGKGPILGPVMFNTFIDDLDDGAERILSKFADDTKLGRAADRPEGHATIQKDLDRLEKCSSITEQLRTPSRPIPLLKAGSARAGCPRLCIVGF</sequence>
<proteinExistence type="predicted"/>
<keyword evidence="1" id="KW-0808">Transferase</keyword>
<evidence type="ECO:0000313" key="2">
    <source>
        <dbReference type="Proteomes" id="UP000233556"/>
    </source>
</evidence>
<reference evidence="2" key="1">
    <citation type="submission" date="2017-11" db="EMBL/GenBank/DDBJ databases">
        <authorList>
            <person name="Lima N.C."/>
            <person name="Parody-Merino A.M."/>
            <person name="Battley P.F."/>
            <person name="Fidler A.E."/>
            <person name="Prosdocimi F."/>
        </authorList>
    </citation>
    <scope>NUCLEOTIDE SEQUENCE [LARGE SCALE GENOMIC DNA]</scope>
</reference>
<dbReference type="AlphaFoldDB" id="A0A2I0T600"/>
<dbReference type="Proteomes" id="UP000233556">
    <property type="component" value="Unassembled WGS sequence"/>
</dbReference>
<dbReference type="EMBL" id="KZ517767">
    <property type="protein sequence ID" value="PKU29210.1"/>
    <property type="molecule type" value="Genomic_DNA"/>
</dbReference>
<reference evidence="2" key="2">
    <citation type="submission" date="2017-12" db="EMBL/GenBank/DDBJ databases">
        <title>Genome sequence of the Bar-tailed Godwit (Limosa lapponica baueri).</title>
        <authorList>
            <person name="Lima N.C.B."/>
            <person name="Parody-Merino A.M."/>
            <person name="Battley P.F."/>
            <person name="Fidler A.E."/>
            <person name="Prosdocimi F."/>
        </authorList>
    </citation>
    <scope>NUCLEOTIDE SEQUENCE [LARGE SCALE GENOMIC DNA]</scope>
</reference>
<keyword evidence="1" id="KW-0548">Nucleotidyltransferase</keyword>
<name>A0A2I0T600_LIMLA</name>
<organism evidence="1 2">
    <name type="scientific">Limosa lapponica baueri</name>
    <dbReference type="NCBI Taxonomy" id="1758121"/>
    <lineage>
        <taxon>Eukaryota</taxon>
        <taxon>Metazoa</taxon>
        <taxon>Chordata</taxon>
        <taxon>Craniata</taxon>
        <taxon>Vertebrata</taxon>
        <taxon>Euteleostomi</taxon>
        <taxon>Archelosauria</taxon>
        <taxon>Archosauria</taxon>
        <taxon>Dinosauria</taxon>
        <taxon>Saurischia</taxon>
        <taxon>Theropoda</taxon>
        <taxon>Coelurosauria</taxon>
        <taxon>Aves</taxon>
        <taxon>Neognathae</taxon>
        <taxon>Neoaves</taxon>
        <taxon>Charadriiformes</taxon>
        <taxon>Scolopacidae</taxon>
        <taxon>Limosa</taxon>
    </lineage>
</organism>
<accession>A0A2I0T600</accession>
<gene>
    <name evidence="1" type="ORF">llap_20486</name>
</gene>
<keyword evidence="2" id="KW-1185">Reference proteome</keyword>
<keyword evidence="1" id="KW-0695">RNA-directed DNA polymerase</keyword>
<evidence type="ECO:0000313" key="1">
    <source>
        <dbReference type="EMBL" id="PKU29210.1"/>
    </source>
</evidence>
<dbReference type="OrthoDB" id="416454at2759"/>
<dbReference type="GO" id="GO:0003964">
    <property type="term" value="F:RNA-directed DNA polymerase activity"/>
    <property type="evidence" value="ECO:0007669"/>
    <property type="project" value="UniProtKB-KW"/>
</dbReference>
<protein>
    <submittedName>
        <fullName evidence="1">Rna-directed dna polymerase from mobile element jockey-like</fullName>
    </submittedName>
</protein>